<dbReference type="AlphaFoldDB" id="A0A1G7S4G8"/>
<evidence type="ECO:0000256" key="1">
    <source>
        <dbReference type="SAM" id="MobiDB-lite"/>
    </source>
</evidence>
<evidence type="ECO:0000313" key="2">
    <source>
        <dbReference type="EMBL" id="SDG17917.1"/>
    </source>
</evidence>
<dbReference type="RefSeq" id="WP_090020143.1">
    <property type="nucleotide sequence ID" value="NZ_FNCE01000006.1"/>
</dbReference>
<dbReference type="Proteomes" id="UP000199415">
    <property type="component" value="Unassembled WGS sequence"/>
</dbReference>
<organism evidence="2 3">
    <name type="scientific">Limimonas halophila</name>
    <dbReference type="NCBI Taxonomy" id="1082479"/>
    <lineage>
        <taxon>Bacteria</taxon>
        <taxon>Pseudomonadati</taxon>
        <taxon>Pseudomonadota</taxon>
        <taxon>Alphaproteobacteria</taxon>
        <taxon>Rhodospirillales</taxon>
        <taxon>Rhodovibrionaceae</taxon>
        <taxon>Limimonas</taxon>
    </lineage>
</organism>
<feature type="compositionally biased region" description="Basic and acidic residues" evidence="1">
    <location>
        <begin position="1"/>
        <end position="12"/>
    </location>
</feature>
<sequence length="69" mass="7321">MATNETDNRKPSEQAAPSQQASSSGHAQPKPEQPPKTKPQPPRLKLVTPSGKQLGDAPSPLPEPEETKA</sequence>
<name>A0A1G7S4G8_9PROT</name>
<evidence type="ECO:0000313" key="3">
    <source>
        <dbReference type="Proteomes" id="UP000199415"/>
    </source>
</evidence>
<proteinExistence type="predicted"/>
<dbReference type="EMBL" id="FNCE01000006">
    <property type="protein sequence ID" value="SDG17917.1"/>
    <property type="molecule type" value="Genomic_DNA"/>
</dbReference>
<feature type="compositionally biased region" description="Low complexity" evidence="1">
    <location>
        <begin position="13"/>
        <end position="30"/>
    </location>
</feature>
<feature type="region of interest" description="Disordered" evidence="1">
    <location>
        <begin position="1"/>
        <end position="69"/>
    </location>
</feature>
<feature type="compositionally biased region" description="Pro residues" evidence="1">
    <location>
        <begin position="31"/>
        <end position="42"/>
    </location>
</feature>
<reference evidence="2 3" key="1">
    <citation type="submission" date="2016-10" db="EMBL/GenBank/DDBJ databases">
        <authorList>
            <person name="de Groot N.N."/>
        </authorList>
    </citation>
    <scope>NUCLEOTIDE SEQUENCE [LARGE SCALE GENOMIC DNA]</scope>
    <source>
        <strain evidence="2 3">DSM 25584</strain>
    </source>
</reference>
<accession>A0A1G7S4G8</accession>
<gene>
    <name evidence="2" type="ORF">SAMN05216241_106117</name>
</gene>
<keyword evidence="3" id="KW-1185">Reference proteome</keyword>
<protein>
    <submittedName>
        <fullName evidence="2">Uncharacterized protein</fullName>
    </submittedName>
</protein>